<gene>
    <name evidence="1" type="ORF">Amon02_000086800</name>
</gene>
<comment type="caution">
    <text evidence="1">The sequence shown here is derived from an EMBL/GenBank/DDBJ whole genome shotgun (WGS) entry which is preliminary data.</text>
</comment>
<accession>A0ACB5ST76</accession>
<organism evidence="1 2">
    <name type="scientific">Ambrosiozyma monospora</name>
    <name type="common">Yeast</name>
    <name type="synonym">Endomycopsis monosporus</name>
    <dbReference type="NCBI Taxonomy" id="43982"/>
    <lineage>
        <taxon>Eukaryota</taxon>
        <taxon>Fungi</taxon>
        <taxon>Dikarya</taxon>
        <taxon>Ascomycota</taxon>
        <taxon>Saccharomycotina</taxon>
        <taxon>Pichiomycetes</taxon>
        <taxon>Pichiales</taxon>
        <taxon>Pichiaceae</taxon>
        <taxon>Ambrosiozyma</taxon>
    </lineage>
</organism>
<proteinExistence type="predicted"/>
<evidence type="ECO:0000313" key="2">
    <source>
        <dbReference type="Proteomes" id="UP001165064"/>
    </source>
</evidence>
<dbReference type="Proteomes" id="UP001165064">
    <property type="component" value="Unassembled WGS sequence"/>
</dbReference>
<protein>
    <submittedName>
        <fullName evidence="1">Unnamed protein product</fullName>
    </submittedName>
</protein>
<dbReference type="EMBL" id="BSXS01000358">
    <property type="protein sequence ID" value="GME72151.1"/>
    <property type="molecule type" value="Genomic_DNA"/>
</dbReference>
<keyword evidence="2" id="KW-1185">Reference proteome</keyword>
<name>A0ACB5ST76_AMBMO</name>
<reference evidence="1" key="1">
    <citation type="submission" date="2023-04" db="EMBL/GenBank/DDBJ databases">
        <title>Ambrosiozyma monospora NBRC 10751.</title>
        <authorList>
            <person name="Ichikawa N."/>
            <person name="Sato H."/>
            <person name="Tonouchi N."/>
        </authorList>
    </citation>
    <scope>NUCLEOTIDE SEQUENCE</scope>
    <source>
        <strain evidence="1">NBRC 10751</strain>
    </source>
</reference>
<sequence>MLLFALTPFVKQVTTGLPLELKCQILGMVVYDYFAGIQHFCLFNSTTHLLSLIGIHSVLDDVLALVIPRLQFDESLFSDSHFQQFLEFVLSRSIKIEMTINYSVRSSNELHTDDPDVLKLLQFGCRKLSNNGGEWIDKNMISDANELEFVTLLDFDISSLHSLAEIMDLSQLHRLRTIKLDMKDAIDSQGGGYKKTIENLKSWFCSGRKNFKKQLIISWYADEPDYEEDDDEEEEEEQLIMNWASQFINLHKKGVSEFKVNISSNINSISFDSLQCFHCFLEKGVANTFPLRITLDDAGLYSLARLNNSTGVRNLNISVSSSTKEEANCPLFLLSNCYIESISLANFPAGGIDLRNMSSLKKLTFFSSKLNCTVIENLPDTITDLSLVGIESCDLKGCSLMLPKKLQRLRFSYNGSYSIHKFSNTHQLNELCEINLLV</sequence>
<evidence type="ECO:0000313" key="1">
    <source>
        <dbReference type="EMBL" id="GME72151.1"/>
    </source>
</evidence>